<feature type="transmembrane region" description="Helical" evidence="1">
    <location>
        <begin position="237"/>
        <end position="260"/>
    </location>
</feature>
<name>A0ABX8RWS3_NOCIO</name>
<gene>
    <name evidence="3" type="ORF">KV110_06705</name>
</gene>
<evidence type="ECO:0000313" key="4">
    <source>
        <dbReference type="Proteomes" id="UP000694257"/>
    </source>
</evidence>
<evidence type="ECO:0000256" key="1">
    <source>
        <dbReference type="SAM" id="Phobius"/>
    </source>
</evidence>
<dbReference type="InterPro" id="IPR003675">
    <property type="entry name" value="Rce1/LyrA-like_dom"/>
</dbReference>
<keyword evidence="3" id="KW-0645">Protease</keyword>
<proteinExistence type="predicted"/>
<dbReference type="RefSeq" id="WP_218474359.1">
    <property type="nucleotide sequence ID" value="NZ_BAABJN010000005.1"/>
</dbReference>
<evidence type="ECO:0000313" key="3">
    <source>
        <dbReference type="EMBL" id="QXN92810.1"/>
    </source>
</evidence>
<sequence length="266" mass="29128">MKAQRDRPGIAIRLGVVFAAVTVWWLVLFHGVAAVTGDEYTRGGHVVRAVGATVFTVPLIYAARRFLDRQPWSGLGWSSVGRGSRAFLFGAACWGIPAFLSMAVMLWLGWADLTLRTSLPEVFPPLLGLVALVLLYEAVPEELIFRGYFFTNLAERWSTGITVVAQAALFTGWGVLIGAAGAVDRVVLFFAFALVLGAIRATTGNLLACMGFHAMFQLTTQFLANKWNYIDLDDPDMAIVGLAFVVIPFVSTAILLWAMARRRRRG</sequence>
<dbReference type="Pfam" id="PF02517">
    <property type="entry name" value="Rce1-like"/>
    <property type="match status" value="1"/>
</dbReference>
<feature type="transmembrane region" description="Helical" evidence="1">
    <location>
        <begin position="87"/>
        <end position="110"/>
    </location>
</feature>
<dbReference type="EMBL" id="CP078145">
    <property type="protein sequence ID" value="QXN92810.1"/>
    <property type="molecule type" value="Genomic_DNA"/>
</dbReference>
<feature type="transmembrane region" description="Helical" evidence="1">
    <location>
        <begin position="12"/>
        <end position="33"/>
    </location>
</feature>
<feature type="transmembrane region" description="Helical" evidence="1">
    <location>
        <begin position="182"/>
        <end position="199"/>
    </location>
</feature>
<keyword evidence="1" id="KW-0472">Membrane</keyword>
<keyword evidence="1" id="KW-0812">Transmembrane</keyword>
<protein>
    <submittedName>
        <fullName evidence="3">CPBP family intramembrane metalloprotease</fullName>
    </submittedName>
</protein>
<keyword evidence="1" id="KW-1133">Transmembrane helix</keyword>
<feature type="transmembrane region" description="Helical" evidence="1">
    <location>
        <begin position="45"/>
        <end position="67"/>
    </location>
</feature>
<reference evidence="3 4" key="1">
    <citation type="submission" date="2021-07" db="EMBL/GenBank/DDBJ databases">
        <title>Whole Genome Sequence of Nocardia Iowensis.</title>
        <authorList>
            <person name="Lamm A."/>
            <person name="Collins-Fairclough A.M."/>
            <person name="Bunk B."/>
            <person name="Sproer C."/>
        </authorList>
    </citation>
    <scope>NUCLEOTIDE SEQUENCE [LARGE SCALE GENOMIC DNA]</scope>
    <source>
        <strain evidence="3 4">NRRL 5646</strain>
    </source>
</reference>
<evidence type="ECO:0000259" key="2">
    <source>
        <dbReference type="Pfam" id="PF02517"/>
    </source>
</evidence>
<organism evidence="3 4">
    <name type="scientific">Nocardia iowensis</name>
    <dbReference type="NCBI Taxonomy" id="204891"/>
    <lineage>
        <taxon>Bacteria</taxon>
        <taxon>Bacillati</taxon>
        <taxon>Actinomycetota</taxon>
        <taxon>Actinomycetes</taxon>
        <taxon>Mycobacteriales</taxon>
        <taxon>Nocardiaceae</taxon>
        <taxon>Nocardia</taxon>
    </lineage>
</organism>
<keyword evidence="4" id="KW-1185">Reference proteome</keyword>
<keyword evidence="3" id="KW-0482">Metalloprotease</keyword>
<dbReference type="PANTHER" id="PTHR39430">
    <property type="entry name" value="MEMBRANE-ASSOCIATED PROTEASE-RELATED"/>
    <property type="match status" value="1"/>
</dbReference>
<dbReference type="Proteomes" id="UP000694257">
    <property type="component" value="Chromosome"/>
</dbReference>
<dbReference type="GO" id="GO:0008237">
    <property type="term" value="F:metallopeptidase activity"/>
    <property type="evidence" value="ECO:0007669"/>
    <property type="project" value="UniProtKB-KW"/>
</dbReference>
<accession>A0ABX8RWS3</accession>
<feature type="transmembrane region" description="Helical" evidence="1">
    <location>
        <begin position="159"/>
        <end position="176"/>
    </location>
</feature>
<feature type="domain" description="CAAX prenyl protease 2/Lysostaphin resistance protein A-like" evidence="2">
    <location>
        <begin position="126"/>
        <end position="218"/>
    </location>
</feature>
<keyword evidence="3" id="KW-0378">Hydrolase</keyword>
<dbReference type="PANTHER" id="PTHR39430:SF1">
    <property type="entry name" value="PROTEASE"/>
    <property type="match status" value="1"/>
</dbReference>